<keyword evidence="1" id="KW-1133">Transmembrane helix</keyword>
<proteinExistence type="predicted"/>
<comment type="caution">
    <text evidence="2">The sequence shown here is derived from an EMBL/GenBank/DDBJ whole genome shotgun (WGS) entry which is preliminary data.</text>
</comment>
<evidence type="ECO:0000256" key="1">
    <source>
        <dbReference type="SAM" id="Phobius"/>
    </source>
</evidence>
<accession>A0A1Q9HN19</accession>
<dbReference type="AlphaFoldDB" id="A0A1Q9HN19"/>
<reference evidence="2 3" key="1">
    <citation type="submission" date="2016-09" db="EMBL/GenBank/DDBJ databases">
        <title>Genomic Taxonomy of the Vibrionaceae.</title>
        <authorList>
            <person name="Gonzalez-Castillo A."/>
            <person name="Gomez-Gil B."/>
            <person name="Enciso-Ibarra K."/>
        </authorList>
    </citation>
    <scope>NUCLEOTIDE SEQUENCE [LARGE SCALE GENOMIC DNA]</scope>
    <source>
        <strain evidence="2 3">CAIM 703</strain>
    </source>
</reference>
<evidence type="ECO:0008006" key="4">
    <source>
        <dbReference type="Google" id="ProtNLM"/>
    </source>
</evidence>
<feature type="transmembrane region" description="Helical" evidence="1">
    <location>
        <begin position="32"/>
        <end position="53"/>
    </location>
</feature>
<dbReference type="STRING" id="1381081.BIY22_16545"/>
<keyword evidence="1" id="KW-0812">Transmembrane</keyword>
<dbReference type="Proteomes" id="UP000186313">
    <property type="component" value="Unassembled WGS sequence"/>
</dbReference>
<protein>
    <recommendedName>
        <fullName evidence="4">DUF4381 domain-containing protein</fullName>
    </recommendedName>
</protein>
<dbReference type="Pfam" id="PF14316">
    <property type="entry name" value="DUF4381"/>
    <property type="match status" value="1"/>
</dbReference>
<dbReference type="EMBL" id="MJMJ01000005">
    <property type="protein sequence ID" value="OLQ92118.1"/>
    <property type="molecule type" value="Genomic_DNA"/>
</dbReference>
<evidence type="ECO:0000313" key="2">
    <source>
        <dbReference type="EMBL" id="OLQ92118.1"/>
    </source>
</evidence>
<dbReference type="OrthoDB" id="6398942at2"/>
<sequence length="170" mass="19627">MSVNHTPPSTYILRELHDVTVPESVSWLPQTIGWKLLAVVLVVLLILLLAKLVRRWWINRYRQEALISLSQLDIDDPQMPYQVFSVLKIVLVHLDSHHRSLHGAAFLRALEHYTSSTDKVVKSMPKDWLESLINPTVELCQEERAVLMNCATLWLKRHQNKPSVSRGGYE</sequence>
<evidence type="ECO:0000313" key="3">
    <source>
        <dbReference type="Proteomes" id="UP000186313"/>
    </source>
</evidence>
<keyword evidence="1" id="KW-0472">Membrane</keyword>
<name>A0A1Q9HN19_9VIBR</name>
<dbReference type="RefSeq" id="WP_075706582.1">
    <property type="nucleotide sequence ID" value="NZ_MJMJ01000005.1"/>
</dbReference>
<gene>
    <name evidence="2" type="ORF">BIY22_16545</name>
</gene>
<organism evidence="2 3">
    <name type="scientific">Vibrio panuliri</name>
    <dbReference type="NCBI Taxonomy" id="1381081"/>
    <lineage>
        <taxon>Bacteria</taxon>
        <taxon>Pseudomonadati</taxon>
        <taxon>Pseudomonadota</taxon>
        <taxon>Gammaproteobacteria</taxon>
        <taxon>Vibrionales</taxon>
        <taxon>Vibrionaceae</taxon>
        <taxon>Vibrio</taxon>
    </lineage>
</organism>
<dbReference type="InterPro" id="IPR025489">
    <property type="entry name" value="DUF4381"/>
</dbReference>